<keyword evidence="2" id="KW-1185">Reference proteome</keyword>
<dbReference type="EMBL" id="JADLQX010000059">
    <property type="protein sequence ID" value="MBF6302809.1"/>
    <property type="molecule type" value="Genomic_DNA"/>
</dbReference>
<sequence>MLTDWLYDLIGHYLTLTDEVPRDGILDFSAGSLTVIGELLLERYDDDSDIIRDPDDRDPDDEFEFVPAVAAYLGETLLRAAGGRWDWLDDEPLVVPGDGLGLDPVAPIALIEQVVAEREVSPLTSVWEGWAAAVARAGGRPAKEPTDLDDFTPVEDAAHLAAWIGARTARFGEATPESLDLVEEAFRAAGPDDRELFADAVWHVGEVFRQGLGGRWTQDAPGPVDAEKVHVRLVGPGRARVTPSLLLAASRDQPGHLRRYYALAD</sequence>
<dbReference type="RefSeq" id="WP_195133991.1">
    <property type="nucleotide sequence ID" value="NZ_JADLQX010000059.1"/>
</dbReference>
<proteinExistence type="predicted"/>
<organism evidence="1 2">
    <name type="scientific">Nocardia amamiensis</name>
    <dbReference type="NCBI Taxonomy" id="404578"/>
    <lineage>
        <taxon>Bacteria</taxon>
        <taxon>Bacillati</taxon>
        <taxon>Actinomycetota</taxon>
        <taxon>Actinomycetes</taxon>
        <taxon>Mycobacteriales</taxon>
        <taxon>Nocardiaceae</taxon>
        <taxon>Nocardia</taxon>
    </lineage>
</organism>
<reference evidence="1 2" key="1">
    <citation type="submission" date="2020-10" db="EMBL/GenBank/DDBJ databases">
        <title>Identification of Nocardia species via Next-generation sequencing and recognition of intraspecies genetic diversity.</title>
        <authorList>
            <person name="Li P."/>
            <person name="Li P."/>
            <person name="Lu B."/>
        </authorList>
    </citation>
    <scope>NUCLEOTIDE SEQUENCE [LARGE SCALE GENOMIC DNA]</scope>
    <source>
        <strain evidence="1 2">BJ06-0157</strain>
    </source>
</reference>
<dbReference type="Proteomes" id="UP000702209">
    <property type="component" value="Unassembled WGS sequence"/>
</dbReference>
<evidence type="ECO:0000313" key="2">
    <source>
        <dbReference type="Proteomes" id="UP000702209"/>
    </source>
</evidence>
<name>A0ABS0D1X4_9NOCA</name>
<protein>
    <submittedName>
        <fullName evidence="1">Uncharacterized protein</fullName>
    </submittedName>
</protein>
<accession>A0ABS0D1X4</accession>
<gene>
    <name evidence="1" type="ORF">IU459_35545</name>
</gene>
<comment type="caution">
    <text evidence="1">The sequence shown here is derived from an EMBL/GenBank/DDBJ whole genome shotgun (WGS) entry which is preliminary data.</text>
</comment>
<evidence type="ECO:0000313" key="1">
    <source>
        <dbReference type="EMBL" id="MBF6302809.1"/>
    </source>
</evidence>